<proteinExistence type="inferred from homology"/>
<dbReference type="InterPro" id="IPR001640">
    <property type="entry name" value="Lgt"/>
</dbReference>
<name>A0A2X2YKE6_9ACTO</name>
<dbReference type="PROSITE" id="PS01311">
    <property type="entry name" value="LGT"/>
    <property type="match status" value="1"/>
</dbReference>
<feature type="region of interest" description="Disordered" evidence="8">
    <location>
        <begin position="321"/>
        <end position="360"/>
    </location>
</feature>
<dbReference type="PANTHER" id="PTHR30589:SF0">
    <property type="entry name" value="PHOSPHATIDYLGLYCEROL--PROLIPOPROTEIN DIACYLGLYCERYL TRANSFERASE"/>
    <property type="match status" value="1"/>
</dbReference>
<evidence type="ECO:0000313" key="10">
    <source>
        <dbReference type="Proteomes" id="UP000250245"/>
    </source>
</evidence>
<evidence type="ECO:0000313" key="9">
    <source>
        <dbReference type="EMBL" id="SQB64584.1"/>
    </source>
</evidence>
<keyword evidence="2 7" id="KW-1003">Cell membrane</keyword>
<comment type="catalytic activity">
    <reaction evidence="7">
        <text>L-cysteinyl-[prolipoprotein] + a 1,2-diacyl-sn-glycero-3-phospho-(1'-sn-glycerol) = an S-1,2-diacyl-sn-glyceryl-L-cysteinyl-[prolipoprotein] + sn-glycerol 1-phosphate + H(+)</text>
        <dbReference type="Rhea" id="RHEA:56712"/>
        <dbReference type="Rhea" id="RHEA-COMP:14679"/>
        <dbReference type="Rhea" id="RHEA-COMP:14680"/>
        <dbReference type="ChEBI" id="CHEBI:15378"/>
        <dbReference type="ChEBI" id="CHEBI:29950"/>
        <dbReference type="ChEBI" id="CHEBI:57685"/>
        <dbReference type="ChEBI" id="CHEBI:64716"/>
        <dbReference type="ChEBI" id="CHEBI:140658"/>
        <dbReference type="EC" id="2.5.1.145"/>
    </reaction>
</comment>
<organism evidence="9 10">
    <name type="scientific">Mobiluncus curtisii</name>
    <dbReference type="NCBI Taxonomy" id="2051"/>
    <lineage>
        <taxon>Bacteria</taxon>
        <taxon>Bacillati</taxon>
        <taxon>Actinomycetota</taxon>
        <taxon>Actinomycetes</taxon>
        <taxon>Actinomycetales</taxon>
        <taxon>Actinomycetaceae</taxon>
        <taxon>Mobiluncus</taxon>
    </lineage>
</organism>
<dbReference type="Proteomes" id="UP000250245">
    <property type="component" value="Unassembled WGS sequence"/>
</dbReference>
<dbReference type="EC" id="2.5.1.145" evidence="7"/>
<evidence type="ECO:0000256" key="6">
    <source>
        <dbReference type="ARBA" id="ARBA00023136"/>
    </source>
</evidence>
<sequence>MFSLSFTPALAVLSTYHGPLSAVRTSIPSPPSPILFSLGPLTVRWYAFWIILGMALAIFWTSKRYQARGGNPELVGDIGVWICLLGIVGARAMAVFSYPGDYFGPGIPWWKPFAIWQGGLAIYGGIIGGFLAIVCFLRVKRQPVGVFLDALAPAMLAAQALGRLGNYFNQEVYGRATTLPWGLEISPQMAPANTAPGTLFHPTFLYEIIWNLFAMGILLLYEKLRKRSHNSEFVQQADLCPPTNQSWGRLCAWEIIGLYLFLYSLGRFFLEFVRIDYQYTVAGGVRWFQVVAGVIAVAGLAVFGVARYRKLPPVLTEVTHSAPDCPETQSIELNREKSPFEPKSKSEPKMTASTEKDPEK</sequence>
<evidence type="ECO:0000256" key="7">
    <source>
        <dbReference type="HAMAP-Rule" id="MF_01147"/>
    </source>
</evidence>
<keyword evidence="6 7" id="KW-0472">Membrane</keyword>
<evidence type="ECO:0000256" key="2">
    <source>
        <dbReference type="ARBA" id="ARBA00022475"/>
    </source>
</evidence>
<dbReference type="GO" id="GO:0005886">
    <property type="term" value="C:plasma membrane"/>
    <property type="evidence" value="ECO:0007669"/>
    <property type="project" value="UniProtKB-SubCell"/>
</dbReference>
<feature type="transmembrane region" description="Helical" evidence="7">
    <location>
        <begin position="255"/>
        <end position="275"/>
    </location>
</feature>
<keyword evidence="9" id="KW-0328">Glycosyltransferase</keyword>
<evidence type="ECO:0000256" key="8">
    <source>
        <dbReference type="SAM" id="MobiDB-lite"/>
    </source>
</evidence>
<dbReference type="EMBL" id="UASJ01000001">
    <property type="protein sequence ID" value="SQB64584.1"/>
    <property type="molecule type" value="Genomic_DNA"/>
</dbReference>
<dbReference type="UniPathway" id="UPA00664"/>
<evidence type="ECO:0000256" key="4">
    <source>
        <dbReference type="ARBA" id="ARBA00022692"/>
    </source>
</evidence>
<comment type="pathway">
    <text evidence="7">Protein modification; lipoprotein biosynthesis (diacylglyceryl transfer).</text>
</comment>
<comment type="function">
    <text evidence="7">Catalyzes the transfer of the diacylglyceryl group from phosphatidylglycerol to the sulfhydryl group of the N-terminal cysteine of a prolipoprotein, the first step in the formation of mature lipoproteins.</text>
</comment>
<keyword evidence="9" id="KW-0449">Lipoprotein</keyword>
<dbReference type="RefSeq" id="WP_041798059.1">
    <property type="nucleotide sequence ID" value="NZ_CP068112.1"/>
</dbReference>
<accession>A0A2X2YKE6</accession>
<keyword evidence="5 7" id="KW-1133">Transmembrane helix</keyword>
<evidence type="ECO:0000256" key="3">
    <source>
        <dbReference type="ARBA" id="ARBA00022679"/>
    </source>
</evidence>
<dbReference type="GO" id="GO:0008961">
    <property type="term" value="F:phosphatidylglycerol-prolipoprotein diacylglyceryl transferase activity"/>
    <property type="evidence" value="ECO:0007669"/>
    <property type="project" value="UniProtKB-UniRule"/>
</dbReference>
<dbReference type="GeneID" id="55565761"/>
<feature type="transmembrane region" description="Helical" evidence="7">
    <location>
        <begin position="46"/>
        <end position="62"/>
    </location>
</feature>
<comment type="similarity">
    <text evidence="1 7">Belongs to the Lgt family.</text>
</comment>
<gene>
    <name evidence="7 9" type="primary">lgt</name>
    <name evidence="9" type="ORF">NCTC11820_00934</name>
</gene>
<dbReference type="Pfam" id="PF01790">
    <property type="entry name" value="LGT"/>
    <property type="match status" value="1"/>
</dbReference>
<feature type="transmembrane region" description="Helical" evidence="7">
    <location>
        <begin position="144"/>
        <end position="162"/>
    </location>
</feature>
<feature type="binding site" evidence="7">
    <location>
        <position position="163"/>
    </location>
    <ligand>
        <name>a 1,2-diacyl-sn-glycero-3-phospho-(1'-sn-glycerol)</name>
        <dbReference type="ChEBI" id="CHEBI:64716"/>
    </ligand>
</feature>
<feature type="compositionally biased region" description="Basic and acidic residues" evidence="8">
    <location>
        <begin position="333"/>
        <end position="360"/>
    </location>
</feature>
<keyword evidence="4 7" id="KW-0812">Transmembrane</keyword>
<evidence type="ECO:0000256" key="1">
    <source>
        <dbReference type="ARBA" id="ARBA00007150"/>
    </source>
</evidence>
<dbReference type="PANTHER" id="PTHR30589">
    <property type="entry name" value="PROLIPOPROTEIN DIACYLGLYCERYL TRANSFERASE"/>
    <property type="match status" value="1"/>
</dbReference>
<dbReference type="HAMAP" id="MF_01147">
    <property type="entry name" value="Lgt"/>
    <property type="match status" value="1"/>
</dbReference>
<keyword evidence="3 7" id="KW-0808">Transferase</keyword>
<dbReference type="NCBIfam" id="TIGR00544">
    <property type="entry name" value="lgt"/>
    <property type="match status" value="1"/>
</dbReference>
<feature type="transmembrane region" description="Helical" evidence="7">
    <location>
        <begin position="287"/>
        <end position="306"/>
    </location>
</feature>
<feature type="transmembrane region" description="Helical" evidence="7">
    <location>
        <begin position="204"/>
        <end position="221"/>
    </location>
</feature>
<dbReference type="AlphaFoldDB" id="A0A2X2YKE6"/>
<evidence type="ECO:0000256" key="5">
    <source>
        <dbReference type="ARBA" id="ARBA00022989"/>
    </source>
</evidence>
<protein>
    <recommendedName>
        <fullName evidence="7">Phosphatidylglycerol--prolipoprotein diacylglyceryl transferase</fullName>
        <ecNumber evidence="7">2.5.1.145</ecNumber>
    </recommendedName>
</protein>
<dbReference type="GO" id="GO:0042158">
    <property type="term" value="P:lipoprotein biosynthetic process"/>
    <property type="evidence" value="ECO:0007669"/>
    <property type="project" value="UniProtKB-UniRule"/>
</dbReference>
<comment type="subcellular location">
    <subcellularLocation>
        <location evidence="7">Cell membrane</location>
        <topology evidence="7">Multi-pass membrane protein</topology>
    </subcellularLocation>
</comment>
<feature type="transmembrane region" description="Helical" evidence="7">
    <location>
        <begin position="74"/>
        <end position="94"/>
    </location>
</feature>
<feature type="transmembrane region" description="Helical" evidence="7">
    <location>
        <begin position="114"/>
        <end position="137"/>
    </location>
</feature>
<reference evidence="9 10" key="1">
    <citation type="submission" date="2018-06" db="EMBL/GenBank/DDBJ databases">
        <authorList>
            <consortium name="Pathogen Informatics"/>
            <person name="Doyle S."/>
        </authorList>
    </citation>
    <scope>NUCLEOTIDE SEQUENCE [LARGE SCALE GENOMIC DNA]</scope>
    <source>
        <strain evidence="9 10">NCTC11820</strain>
    </source>
</reference>